<keyword evidence="3 10" id="KW-0732">Signal</keyword>
<dbReference type="GO" id="GO:0043277">
    <property type="term" value="P:apoptotic cell clearance"/>
    <property type="evidence" value="ECO:0007669"/>
    <property type="project" value="TreeGrafter"/>
</dbReference>
<evidence type="ECO:0000256" key="10">
    <source>
        <dbReference type="SAM" id="SignalP"/>
    </source>
</evidence>
<protein>
    <recommendedName>
        <fullName evidence="11">Ig-like domain-containing protein</fullName>
    </recommendedName>
</protein>
<dbReference type="Proteomes" id="UP000261520">
    <property type="component" value="Unplaced"/>
</dbReference>
<keyword evidence="2" id="KW-0812">Transmembrane</keyword>
<evidence type="ECO:0000256" key="5">
    <source>
        <dbReference type="ARBA" id="ARBA00023136"/>
    </source>
</evidence>
<keyword evidence="13" id="KW-1185">Reference proteome</keyword>
<evidence type="ECO:0000256" key="6">
    <source>
        <dbReference type="ARBA" id="ARBA00023157"/>
    </source>
</evidence>
<dbReference type="SUPFAM" id="SSF48726">
    <property type="entry name" value="Immunoglobulin"/>
    <property type="match status" value="1"/>
</dbReference>
<proteinExistence type="inferred from homology"/>
<accession>A0A3B4AQY0</accession>
<evidence type="ECO:0000256" key="8">
    <source>
        <dbReference type="ARBA" id="ARBA00023319"/>
    </source>
</evidence>
<evidence type="ECO:0000256" key="9">
    <source>
        <dbReference type="ARBA" id="ARBA00038203"/>
    </source>
</evidence>
<organism evidence="12 13">
    <name type="scientific">Periophthalmus magnuspinnatus</name>
    <dbReference type="NCBI Taxonomy" id="409849"/>
    <lineage>
        <taxon>Eukaryota</taxon>
        <taxon>Metazoa</taxon>
        <taxon>Chordata</taxon>
        <taxon>Craniata</taxon>
        <taxon>Vertebrata</taxon>
        <taxon>Euteleostomi</taxon>
        <taxon>Actinopterygii</taxon>
        <taxon>Neopterygii</taxon>
        <taxon>Teleostei</taxon>
        <taxon>Neoteleostei</taxon>
        <taxon>Acanthomorphata</taxon>
        <taxon>Gobiaria</taxon>
        <taxon>Gobiiformes</taxon>
        <taxon>Gobioidei</taxon>
        <taxon>Gobiidae</taxon>
        <taxon>Oxudercinae</taxon>
        <taxon>Periophthalmus</taxon>
    </lineage>
</organism>
<dbReference type="GO" id="GO:0060097">
    <property type="term" value="P:cytoskeletal rearrangement involved in phagocytosis, engulfment"/>
    <property type="evidence" value="ECO:0007669"/>
    <property type="project" value="TreeGrafter"/>
</dbReference>
<evidence type="ECO:0000313" key="13">
    <source>
        <dbReference type="Proteomes" id="UP000261520"/>
    </source>
</evidence>
<feature type="chain" id="PRO_5017343659" description="Ig-like domain-containing protein" evidence="10">
    <location>
        <begin position="17"/>
        <end position="144"/>
    </location>
</feature>
<dbReference type="InterPro" id="IPR013783">
    <property type="entry name" value="Ig-like_fold"/>
</dbReference>
<dbReference type="InterPro" id="IPR036179">
    <property type="entry name" value="Ig-like_dom_sf"/>
</dbReference>
<keyword evidence="7" id="KW-0325">Glycoprotein</keyword>
<reference evidence="12" key="1">
    <citation type="submission" date="2025-08" db="UniProtKB">
        <authorList>
            <consortium name="Ensembl"/>
        </authorList>
    </citation>
    <scope>IDENTIFICATION</scope>
</reference>
<keyword evidence="6" id="KW-1015">Disulfide bond</keyword>
<sequence length="144" mass="15740">MGLFFFFFSFCSRASSFCSGLLLLLLTVYGSTVRVVGVVGHNVTLPCAYDALSHGSLSFCWGKDAVPTFRCSNTIFSWTGGAPQSRWGPRYQLRGSLDEGDVSMTITSTDWSDAGVYGCRVEIPGPFNDLKVNIKLEIEEGELT</sequence>
<reference evidence="12" key="2">
    <citation type="submission" date="2025-09" db="UniProtKB">
        <authorList>
            <consortium name="Ensembl"/>
        </authorList>
    </citation>
    <scope>IDENTIFICATION</scope>
</reference>
<dbReference type="GO" id="GO:0001786">
    <property type="term" value="F:phosphatidylserine binding"/>
    <property type="evidence" value="ECO:0007669"/>
    <property type="project" value="TreeGrafter"/>
</dbReference>
<evidence type="ECO:0000256" key="7">
    <source>
        <dbReference type="ARBA" id="ARBA00023180"/>
    </source>
</evidence>
<name>A0A3B4AQY0_9GOBI</name>
<dbReference type="Gene3D" id="2.60.40.10">
    <property type="entry name" value="Immunoglobulins"/>
    <property type="match status" value="1"/>
</dbReference>
<keyword evidence="5" id="KW-0472">Membrane</keyword>
<evidence type="ECO:0000256" key="4">
    <source>
        <dbReference type="ARBA" id="ARBA00022989"/>
    </source>
</evidence>
<dbReference type="GO" id="GO:0016020">
    <property type="term" value="C:membrane"/>
    <property type="evidence" value="ECO:0007669"/>
    <property type="project" value="UniProtKB-SubCell"/>
</dbReference>
<evidence type="ECO:0000313" key="12">
    <source>
        <dbReference type="Ensembl" id="ENSPMGP00000019004.1"/>
    </source>
</evidence>
<dbReference type="Pfam" id="PF07686">
    <property type="entry name" value="V-set"/>
    <property type="match status" value="1"/>
</dbReference>
<dbReference type="InterPro" id="IPR003599">
    <property type="entry name" value="Ig_sub"/>
</dbReference>
<dbReference type="FunFam" id="2.60.40.10:FF:000774">
    <property type="entry name" value="Hepatitis A virus cellular receptor 1"/>
    <property type="match status" value="1"/>
</dbReference>
<dbReference type="STRING" id="409849.ENSPMGP00000019004"/>
<dbReference type="SMART" id="SM00409">
    <property type="entry name" value="IG"/>
    <property type="match status" value="1"/>
</dbReference>
<dbReference type="AlphaFoldDB" id="A0A3B4AQY0"/>
<keyword evidence="8" id="KW-0393">Immunoglobulin domain</keyword>
<comment type="similarity">
    <text evidence="9">Belongs to the immunoglobulin superfamily. TIM family.</text>
</comment>
<evidence type="ECO:0000256" key="3">
    <source>
        <dbReference type="ARBA" id="ARBA00022729"/>
    </source>
</evidence>
<dbReference type="InterPro" id="IPR013106">
    <property type="entry name" value="Ig_V-set"/>
</dbReference>
<evidence type="ECO:0000259" key="11">
    <source>
        <dbReference type="PROSITE" id="PS50835"/>
    </source>
</evidence>
<feature type="signal peptide" evidence="10">
    <location>
        <begin position="1"/>
        <end position="16"/>
    </location>
</feature>
<feature type="domain" description="Ig-like" evidence="11">
    <location>
        <begin position="40"/>
        <end position="133"/>
    </location>
</feature>
<dbReference type="Ensembl" id="ENSPMGT00000020266.1">
    <property type="protein sequence ID" value="ENSPMGP00000019004.1"/>
    <property type="gene ID" value="ENSPMGG00000015470.1"/>
</dbReference>
<evidence type="ECO:0000256" key="1">
    <source>
        <dbReference type="ARBA" id="ARBA00004479"/>
    </source>
</evidence>
<dbReference type="InterPro" id="IPR007110">
    <property type="entry name" value="Ig-like_dom"/>
</dbReference>
<dbReference type="PANTHER" id="PTHR46608">
    <property type="entry name" value="T-CELL IMMUNOGLOBULIN AND MUCIN DOMAIN-CONTAINING PROTEIN 4"/>
    <property type="match status" value="1"/>
</dbReference>
<evidence type="ECO:0000256" key="2">
    <source>
        <dbReference type="ARBA" id="ARBA00022692"/>
    </source>
</evidence>
<dbReference type="PROSITE" id="PS50835">
    <property type="entry name" value="IG_LIKE"/>
    <property type="match status" value="1"/>
</dbReference>
<dbReference type="PANTHER" id="PTHR46608:SF3">
    <property type="entry name" value="T-CELL IMMUNOGLOBULIN AND MUCIN DOMAIN-CONTAINING PROTEIN 4"/>
    <property type="match status" value="1"/>
</dbReference>
<comment type="subcellular location">
    <subcellularLocation>
        <location evidence="1">Membrane</location>
        <topology evidence="1">Single-pass type I membrane protein</topology>
    </subcellularLocation>
</comment>
<keyword evidence="4" id="KW-1133">Transmembrane helix</keyword>